<dbReference type="RefSeq" id="WP_113691656.1">
    <property type="nucleotide sequence ID" value="NZ_CP015163.1"/>
</dbReference>
<name>A0A344L2W0_9PSEU</name>
<dbReference type="EMBL" id="CP015163">
    <property type="protein sequence ID" value="AXB42384.1"/>
    <property type="molecule type" value="Genomic_DNA"/>
</dbReference>
<protein>
    <submittedName>
        <fullName evidence="1">Uncharacterized protein</fullName>
    </submittedName>
</protein>
<reference evidence="1 2" key="1">
    <citation type="submission" date="2016-04" db="EMBL/GenBank/DDBJ databases">
        <title>Complete genome sequence and analysis of deep-sea sediment isolate, Amycolatopsis sp. WP1.</title>
        <authorList>
            <person name="Wang H."/>
            <person name="Chen S."/>
            <person name="Wu Q."/>
        </authorList>
    </citation>
    <scope>NUCLEOTIDE SEQUENCE [LARGE SCALE GENOMIC DNA]</scope>
    <source>
        <strain evidence="1 2">WP1</strain>
    </source>
</reference>
<evidence type="ECO:0000313" key="2">
    <source>
        <dbReference type="Proteomes" id="UP000250434"/>
    </source>
</evidence>
<accession>A0A344L2W0</accession>
<organism evidence="1 2">
    <name type="scientific">Amycolatopsis albispora</name>
    <dbReference type="NCBI Taxonomy" id="1804986"/>
    <lineage>
        <taxon>Bacteria</taxon>
        <taxon>Bacillati</taxon>
        <taxon>Actinomycetota</taxon>
        <taxon>Actinomycetes</taxon>
        <taxon>Pseudonocardiales</taxon>
        <taxon>Pseudonocardiaceae</taxon>
        <taxon>Amycolatopsis</taxon>
    </lineage>
</organism>
<sequence length="80" mass="8527">MIWTWLRERLGARQDLEDTAVTLGLTCGGRIRLRPGQLEVTSPPGSRGGPITTRLELSVAETNELRAALAAANPETAATA</sequence>
<dbReference type="KEGG" id="aab:A4R43_07460"/>
<proteinExistence type="predicted"/>
<gene>
    <name evidence="1" type="ORF">A4R43_07460</name>
</gene>
<dbReference type="Proteomes" id="UP000250434">
    <property type="component" value="Chromosome"/>
</dbReference>
<evidence type="ECO:0000313" key="1">
    <source>
        <dbReference type="EMBL" id="AXB42384.1"/>
    </source>
</evidence>
<keyword evidence="2" id="KW-1185">Reference proteome</keyword>
<dbReference type="AlphaFoldDB" id="A0A344L2W0"/>